<feature type="region of interest" description="Disordered" evidence="1">
    <location>
        <begin position="1"/>
        <end position="96"/>
    </location>
</feature>
<dbReference type="AlphaFoldDB" id="A0A7J7XAW2"/>
<accession>A0A7J7XAW2</accession>
<feature type="compositionally biased region" description="Basic and acidic residues" evidence="1">
    <location>
        <begin position="63"/>
        <end position="73"/>
    </location>
</feature>
<dbReference type="Proteomes" id="UP000558488">
    <property type="component" value="Unassembled WGS sequence"/>
</dbReference>
<keyword evidence="3" id="KW-1185">Reference proteome</keyword>
<organism evidence="2 3">
    <name type="scientific">Pipistrellus kuhlii</name>
    <name type="common">Kuhl's pipistrelle</name>
    <dbReference type="NCBI Taxonomy" id="59472"/>
    <lineage>
        <taxon>Eukaryota</taxon>
        <taxon>Metazoa</taxon>
        <taxon>Chordata</taxon>
        <taxon>Craniata</taxon>
        <taxon>Vertebrata</taxon>
        <taxon>Euteleostomi</taxon>
        <taxon>Mammalia</taxon>
        <taxon>Eutheria</taxon>
        <taxon>Laurasiatheria</taxon>
        <taxon>Chiroptera</taxon>
        <taxon>Yangochiroptera</taxon>
        <taxon>Vespertilionidae</taxon>
        <taxon>Pipistrellus</taxon>
    </lineage>
</organism>
<evidence type="ECO:0000256" key="1">
    <source>
        <dbReference type="SAM" id="MobiDB-lite"/>
    </source>
</evidence>
<evidence type="ECO:0000313" key="2">
    <source>
        <dbReference type="EMBL" id="KAF6346867.1"/>
    </source>
</evidence>
<comment type="caution">
    <text evidence="2">The sequence shown here is derived from an EMBL/GenBank/DDBJ whole genome shotgun (WGS) entry which is preliminary data.</text>
</comment>
<protein>
    <submittedName>
        <fullName evidence="2">Uncharacterized protein</fullName>
    </submittedName>
</protein>
<reference evidence="2 3" key="1">
    <citation type="journal article" date="2020" name="Nature">
        <title>Six reference-quality genomes reveal evolution of bat adaptations.</title>
        <authorList>
            <person name="Jebb D."/>
            <person name="Huang Z."/>
            <person name="Pippel M."/>
            <person name="Hughes G.M."/>
            <person name="Lavrichenko K."/>
            <person name="Devanna P."/>
            <person name="Winkler S."/>
            <person name="Jermiin L.S."/>
            <person name="Skirmuntt E.C."/>
            <person name="Katzourakis A."/>
            <person name="Burkitt-Gray L."/>
            <person name="Ray D.A."/>
            <person name="Sullivan K.A.M."/>
            <person name="Roscito J.G."/>
            <person name="Kirilenko B.M."/>
            <person name="Davalos L.M."/>
            <person name="Corthals A.P."/>
            <person name="Power M.L."/>
            <person name="Jones G."/>
            <person name="Ransome R.D."/>
            <person name="Dechmann D.K.N."/>
            <person name="Locatelli A.G."/>
            <person name="Puechmaille S.J."/>
            <person name="Fedrigo O."/>
            <person name="Jarvis E.D."/>
            <person name="Hiller M."/>
            <person name="Vernes S.C."/>
            <person name="Myers E.W."/>
            <person name="Teeling E.C."/>
        </authorList>
    </citation>
    <scope>NUCLEOTIDE SEQUENCE [LARGE SCALE GENOMIC DNA]</scope>
    <source>
        <strain evidence="2">MPipKuh1</strain>
        <tissue evidence="2">Flight muscle</tissue>
    </source>
</reference>
<feature type="region of interest" description="Disordered" evidence="1">
    <location>
        <begin position="109"/>
        <end position="144"/>
    </location>
</feature>
<evidence type="ECO:0000313" key="3">
    <source>
        <dbReference type="Proteomes" id="UP000558488"/>
    </source>
</evidence>
<feature type="compositionally biased region" description="Polar residues" evidence="1">
    <location>
        <begin position="21"/>
        <end position="30"/>
    </location>
</feature>
<feature type="compositionally biased region" description="Polar residues" evidence="1">
    <location>
        <begin position="83"/>
        <end position="92"/>
    </location>
</feature>
<gene>
    <name evidence="2" type="ORF">mPipKuh1_010615</name>
</gene>
<name>A0A7J7XAW2_PIPKU</name>
<sequence>MLAGSYRALGLGRWGKRVPDRSSSLGTLTASLPLPAGCSQATEPRPSQGLDPKAKAWTCSDPGRPRLQTERKLAGPPPRASKLLSSHGNNGSARACACPGRCSREKLPTNGSRHCRLRAGRQQGLPESSPFCAMIMKPPPHPIS</sequence>
<proteinExistence type="predicted"/>
<dbReference type="EMBL" id="JACAGB010000008">
    <property type="protein sequence ID" value="KAF6346867.1"/>
    <property type="molecule type" value="Genomic_DNA"/>
</dbReference>